<feature type="transmembrane region" description="Helical" evidence="1">
    <location>
        <begin position="32"/>
        <end position="50"/>
    </location>
</feature>
<keyword evidence="3" id="KW-1185">Reference proteome</keyword>
<accession>A0A068RHY2</accession>
<evidence type="ECO:0000256" key="1">
    <source>
        <dbReference type="SAM" id="Phobius"/>
    </source>
</evidence>
<sequence>MSLLSFAYTSLFPLQITLWLQAFQRASDLFQCYHHASIAIVVIVMFCFFYQATSKMHLQSWIKGLAYYQACGQDLTASANFGVSPALTSHSLAIPVRSSIKPFCLSAISNRYQGRKFATVSHIDEDHEFTMYFISSHGEVFSLYTRREMAYRNHGSRYFSVNLSPDGNDTQMDILMSPTKNQLSNDSSIHHDHNPTPTHIIHPFFYMYAYHHQCPRSLYCVYT</sequence>
<dbReference type="AlphaFoldDB" id="A0A068RHY2"/>
<proteinExistence type="predicted"/>
<evidence type="ECO:0000313" key="3">
    <source>
        <dbReference type="Proteomes" id="UP000027586"/>
    </source>
</evidence>
<name>A0A068RHY2_9FUNG</name>
<dbReference type="Proteomes" id="UP000027586">
    <property type="component" value="Unassembled WGS sequence"/>
</dbReference>
<dbReference type="EMBL" id="CBTN010000003">
    <property type="protein sequence ID" value="CDH49340.1"/>
    <property type="molecule type" value="Genomic_DNA"/>
</dbReference>
<keyword evidence="1" id="KW-0472">Membrane</keyword>
<evidence type="ECO:0000313" key="2">
    <source>
        <dbReference type="EMBL" id="CDH49340.1"/>
    </source>
</evidence>
<keyword evidence="1" id="KW-1133">Transmembrane helix</keyword>
<reference evidence="2" key="1">
    <citation type="submission" date="2013-08" db="EMBL/GenBank/DDBJ databases">
        <title>Gene expansion shapes genome architecture in the human pathogen Lichtheimia corymbifera: an evolutionary genomics analysis in the ancient terrestrial Mucorales (Mucoromycotina).</title>
        <authorList>
            <person name="Schwartze V.U."/>
            <person name="Winter S."/>
            <person name="Shelest E."/>
            <person name="Marcet-Houben M."/>
            <person name="Horn F."/>
            <person name="Wehner S."/>
            <person name="Hoffmann K."/>
            <person name="Riege K."/>
            <person name="Sammeth M."/>
            <person name="Nowrousian M."/>
            <person name="Valiante V."/>
            <person name="Linde J."/>
            <person name="Jacobsen I.D."/>
            <person name="Marz M."/>
            <person name="Brakhage A.A."/>
            <person name="Gabaldon T."/>
            <person name="Bocker S."/>
            <person name="Voigt K."/>
        </authorList>
    </citation>
    <scope>NUCLEOTIDE SEQUENCE [LARGE SCALE GENOMIC DNA]</scope>
    <source>
        <strain evidence="2">FSU 9682</strain>
    </source>
</reference>
<organism evidence="2 3">
    <name type="scientific">Lichtheimia corymbifera JMRC:FSU:9682</name>
    <dbReference type="NCBI Taxonomy" id="1263082"/>
    <lineage>
        <taxon>Eukaryota</taxon>
        <taxon>Fungi</taxon>
        <taxon>Fungi incertae sedis</taxon>
        <taxon>Mucoromycota</taxon>
        <taxon>Mucoromycotina</taxon>
        <taxon>Mucoromycetes</taxon>
        <taxon>Mucorales</taxon>
        <taxon>Lichtheimiaceae</taxon>
        <taxon>Lichtheimia</taxon>
    </lineage>
</organism>
<keyword evidence="1" id="KW-0812">Transmembrane</keyword>
<dbReference type="VEuPathDB" id="FungiDB:LCOR_01087.1"/>
<protein>
    <submittedName>
        <fullName evidence="2">Uncharacterized protein</fullName>
    </submittedName>
</protein>
<comment type="caution">
    <text evidence="2">The sequence shown here is derived from an EMBL/GenBank/DDBJ whole genome shotgun (WGS) entry which is preliminary data.</text>
</comment>
<gene>
    <name evidence="2" type="ORF">LCOR_01087.1</name>
</gene>